<dbReference type="InterPro" id="IPR046357">
    <property type="entry name" value="PPIase_dom_sf"/>
</dbReference>
<sequence>MSEVKLETVEQKASYGIGLQMGQQLAGSGLEGLNVDAIAQGIATALAGEMPAIEVDEINNALRELHTQAEAVRQEAAKEAAAGGEAFLAENAKRDEVTVTDSGLQYEVLVEGTGEIPTSDKQVRVHYHGMLTDGTVFDSSVERGQPAQFPVTGVIQGWVEALQMMPVGSKWKLSIPQDLAYGERGAGAAIPPFAALVFEVELLEIL</sequence>
<dbReference type="InterPro" id="IPR001179">
    <property type="entry name" value="PPIase_FKBP_dom"/>
</dbReference>
<feature type="domain" description="PPIase FKBP-type" evidence="7">
    <location>
        <begin position="120"/>
        <end position="206"/>
    </location>
</feature>
<accession>A0ABT5R104</accession>
<comment type="similarity">
    <text evidence="2 6">Belongs to the FKBP-type PPIase family.</text>
</comment>
<dbReference type="Proteomes" id="UP001149400">
    <property type="component" value="Unassembled WGS sequence"/>
</dbReference>
<evidence type="ECO:0000256" key="1">
    <source>
        <dbReference type="ARBA" id="ARBA00000971"/>
    </source>
</evidence>
<dbReference type="PROSITE" id="PS50059">
    <property type="entry name" value="FKBP_PPIASE"/>
    <property type="match status" value="1"/>
</dbReference>
<organism evidence="8 9">
    <name type="scientific">Enterovibrio gelatinilyticus</name>
    <dbReference type="NCBI Taxonomy" id="2899819"/>
    <lineage>
        <taxon>Bacteria</taxon>
        <taxon>Pseudomonadati</taxon>
        <taxon>Pseudomonadota</taxon>
        <taxon>Gammaproteobacteria</taxon>
        <taxon>Vibrionales</taxon>
        <taxon>Vibrionaceae</taxon>
        <taxon>Enterovibrio</taxon>
    </lineage>
</organism>
<dbReference type="PANTHER" id="PTHR43811">
    <property type="entry name" value="FKBP-TYPE PEPTIDYL-PROLYL CIS-TRANS ISOMERASE FKPA"/>
    <property type="match status" value="1"/>
</dbReference>
<name>A0ABT5R104_9GAMM</name>
<comment type="catalytic activity">
    <reaction evidence="1 5 6">
        <text>[protein]-peptidylproline (omega=180) = [protein]-peptidylproline (omega=0)</text>
        <dbReference type="Rhea" id="RHEA:16237"/>
        <dbReference type="Rhea" id="RHEA-COMP:10747"/>
        <dbReference type="Rhea" id="RHEA-COMP:10748"/>
        <dbReference type="ChEBI" id="CHEBI:83833"/>
        <dbReference type="ChEBI" id="CHEBI:83834"/>
        <dbReference type="EC" id="5.2.1.8"/>
    </reaction>
</comment>
<dbReference type="NCBIfam" id="NF008602">
    <property type="entry name" value="PRK11570.1"/>
    <property type="match status" value="1"/>
</dbReference>
<keyword evidence="4 5" id="KW-0413">Isomerase</keyword>
<dbReference type="SUPFAM" id="SSF54534">
    <property type="entry name" value="FKBP-like"/>
    <property type="match status" value="1"/>
</dbReference>
<dbReference type="GO" id="GO:0016853">
    <property type="term" value="F:isomerase activity"/>
    <property type="evidence" value="ECO:0007669"/>
    <property type="project" value="UniProtKB-KW"/>
</dbReference>
<evidence type="ECO:0000256" key="3">
    <source>
        <dbReference type="ARBA" id="ARBA00023110"/>
    </source>
</evidence>
<evidence type="ECO:0000313" key="9">
    <source>
        <dbReference type="Proteomes" id="UP001149400"/>
    </source>
</evidence>
<keyword evidence="3 5" id="KW-0697">Rotamase</keyword>
<evidence type="ECO:0000256" key="6">
    <source>
        <dbReference type="RuleBase" id="RU003915"/>
    </source>
</evidence>
<dbReference type="EMBL" id="JAJUBC010000012">
    <property type="protein sequence ID" value="MDD1793845.1"/>
    <property type="molecule type" value="Genomic_DNA"/>
</dbReference>
<dbReference type="PANTHER" id="PTHR43811:SF23">
    <property type="entry name" value="FKBP-TYPE 22 KDA PEPTIDYL-PROLYL CIS-TRANS ISOMERASE"/>
    <property type="match status" value="1"/>
</dbReference>
<evidence type="ECO:0000313" key="8">
    <source>
        <dbReference type="EMBL" id="MDD1793845.1"/>
    </source>
</evidence>
<protein>
    <recommendedName>
        <fullName evidence="6">Peptidyl-prolyl cis-trans isomerase</fullName>
        <ecNumber evidence="6">5.2.1.8</ecNumber>
    </recommendedName>
</protein>
<dbReference type="InterPro" id="IPR000774">
    <property type="entry name" value="PPIase_FKBP_N"/>
</dbReference>
<dbReference type="EC" id="5.2.1.8" evidence="6"/>
<dbReference type="Gene3D" id="3.10.50.40">
    <property type="match status" value="1"/>
</dbReference>
<reference evidence="8" key="1">
    <citation type="submission" date="2021-12" db="EMBL/GenBank/DDBJ databases">
        <title>Enterovibrio ZSDZ35 sp. nov. and Enterovibrio ZSDZ42 sp. nov., isolated from coastal seawater in Qingdao.</title>
        <authorList>
            <person name="Zhang P."/>
        </authorList>
    </citation>
    <scope>NUCLEOTIDE SEQUENCE</scope>
    <source>
        <strain evidence="8">ZSDZ42</strain>
    </source>
</reference>
<comment type="caution">
    <text evidence="8">The sequence shown here is derived from an EMBL/GenBank/DDBJ whole genome shotgun (WGS) entry which is preliminary data.</text>
</comment>
<dbReference type="InterPro" id="IPR036944">
    <property type="entry name" value="PPIase_FKBP_N_sf"/>
</dbReference>
<evidence type="ECO:0000256" key="4">
    <source>
        <dbReference type="ARBA" id="ARBA00023235"/>
    </source>
</evidence>
<evidence type="ECO:0000259" key="7">
    <source>
        <dbReference type="PROSITE" id="PS50059"/>
    </source>
</evidence>
<dbReference type="Pfam" id="PF01346">
    <property type="entry name" value="FKBP_N"/>
    <property type="match status" value="1"/>
</dbReference>
<evidence type="ECO:0000256" key="2">
    <source>
        <dbReference type="ARBA" id="ARBA00006577"/>
    </source>
</evidence>
<proteinExistence type="inferred from homology"/>
<keyword evidence="9" id="KW-1185">Reference proteome</keyword>
<gene>
    <name evidence="8" type="ORF">LRP50_11945</name>
</gene>
<dbReference type="Pfam" id="PF00254">
    <property type="entry name" value="FKBP_C"/>
    <property type="match status" value="1"/>
</dbReference>
<dbReference type="Gene3D" id="1.10.287.460">
    <property type="entry name" value="Peptidyl-prolyl cis-trans isomerase, FKBP-type, N-terminal domain"/>
    <property type="match status" value="1"/>
</dbReference>
<dbReference type="RefSeq" id="WP_274164695.1">
    <property type="nucleotide sequence ID" value="NZ_JAJUBC010000012.1"/>
</dbReference>
<evidence type="ECO:0000256" key="5">
    <source>
        <dbReference type="PROSITE-ProRule" id="PRU00277"/>
    </source>
</evidence>